<dbReference type="Proteomes" id="UP001057402">
    <property type="component" value="Chromosome 12"/>
</dbReference>
<organism evidence="1 2">
    <name type="scientific">Melastoma candidum</name>
    <dbReference type="NCBI Taxonomy" id="119954"/>
    <lineage>
        <taxon>Eukaryota</taxon>
        <taxon>Viridiplantae</taxon>
        <taxon>Streptophyta</taxon>
        <taxon>Embryophyta</taxon>
        <taxon>Tracheophyta</taxon>
        <taxon>Spermatophyta</taxon>
        <taxon>Magnoliopsida</taxon>
        <taxon>eudicotyledons</taxon>
        <taxon>Gunneridae</taxon>
        <taxon>Pentapetalae</taxon>
        <taxon>rosids</taxon>
        <taxon>malvids</taxon>
        <taxon>Myrtales</taxon>
        <taxon>Melastomataceae</taxon>
        <taxon>Melastomatoideae</taxon>
        <taxon>Melastomateae</taxon>
        <taxon>Melastoma</taxon>
    </lineage>
</organism>
<sequence>MAGETEQIWRGEVSATAEGCSPDQVWPLFQDYFNLHEYHPFLDTCYGMEGVSGQPGCVRYCASSHVSNREGVLLWSHEKLLAIDPEAKRLTYEITKSNAGFDSLCATVKLTPVTDRRERGACGLACSFVTKPVPGWTLEELVRVYQGVIESLAEKVASRFRTTG</sequence>
<protein>
    <submittedName>
        <fullName evidence="1">Uncharacterized protein</fullName>
    </submittedName>
</protein>
<reference evidence="2" key="1">
    <citation type="journal article" date="2023" name="Front. Plant Sci.">
        <title>Chromosomal-level genome assembly of Melastoma candidum provides insights into trichome evolution.</title>
        <authorList>
            <person name="Zhong Y."/>
            <person name="Wu W."/>
            <person name="Sun C."/>
            <person name="Zou P."/>
            <person name="Liu Y."/>
            <person name="Dai S."/>
            <person name="Zhou R."/>
        </authorList>
    </citation>
    <scope>NUCLEOTIDE SEQUENCE [LARGE SCALE GENOMIC DNA]</scope>
</reference>
<evidence type="ECO:0000313" key="1">
    <source>
        <dbReference type="EMBL" id="KAI4304126.1"/>
    </source>
</evidence>
<dbReference type="EMBL" id="CM042891">
    <property type="protein sequence ID" value="KAI4304126.1"/>
    <property type="molecule type" value="Genomic_DNA"/>
</dbReference>
<name>A0ACB9L401_9MYRT</name>
<keyword evidence="2" id="KW-1185">Reference proteome</keyword>
<proteinExistence type="predicted"/>
<accession>A0ACB9L401</accession>
<comment type="caution">
    <text evidence="1">The sequence shown here is derived from an EMBL/GenBank/DDBJ whole genome shotgun (WGS) entry which is preliminary data.</text>
</comment>
<evidence type="ECO:0000313" key="2">
    <source>
        <dbReference type="Proteomes" id="UP001057402"/>
    </source>
</evidence>
<gene>
    <name evidence="1" type="ORF">MLD38_039678</name>
</gene>